<dbReference type="Gene3D" id="2.40.10.120">
    <property type="match status" value="1"/>
</dbReference>
<evidence type="ECO:0000313" key="1">
    <source>
        <dbReference type="EMBL" id="TFZ07926.1"/>
    </source>
</evidence>
<dbReference type="AlphaFoldDB" id="A0A4Z0C8B7"/>
<dbReference type="Proteomes" id="UP000297839">
    <property type="component" value="Unassembled WGS sequence"/>
</dbReference>
<evidence type="ECO:0000313" key="2">
    <source>
        <dbReference type="Proteomes" id="UP000297839"/>
    </source>
</evidence>
<keyword evidence="1" id="KW-0378">Hydrolase</keyword>
<proteinExistence type="predicted"/>
<organism evidence="1 2">
    <name type="scientific">Ramlibacter humi</name>
    <dbReference type="NCBI Taxonomy" id="2530451"/>
    <lineage>
        <taxon>Bacteria</taxon>
        <taxon>Pseudomonadati</taxon>
        <taxon>Pseudomonadota</taxon>
        <taxon>Betaproteobacteria</taxon>
        <taxon>Burkholderiales</taxon>
        <taxon>Comamonadaceae</taxon>
        <taxon>Ramlibacter</taxon>
    </lineage>
</organism>
<name>A0A4Z0C8B7_9BURK</name>
<gene>
    <name evidence="1" type="ORF">EZ216_01815</name>
</gene>
<sequence length="264" mass="28358">MTAGIAPLLLSVVRVLTFDGMRPLTAGSGFFFQREGRLFLVTSRHVFHDAPAGHFPDRIEMVLHASRTDLTDTRLLRLPLYEQGTARWHQAVDGGGEVDVAVLGVDRAQVPEATAACHFAPDHLPGEAAAVDVGAPLVLVGFPLGFYDTVHHLPVARQAIVASAYGVRFQGLGYFLTDARMHRGTSGAPVVMRRADDDGPLPWTLLGVHSARLDMGTRDTLQDDRLGLNCAWYADILLALTRPELSRPSADGRPADGAASAPPA</sequence>
<reference evidence="1 2" key="1">
    <citation type="submission" date="2019-03" db="EMBL/GenBank/DDBJ databases">
        <title>Ramlibacter sp. 18x22-1, whole genome shotgun sequence.</title>
        <authorList>
            <person name="Zhang X."/>
            <person name="Feng G."/>
            <person name="Zhu H."/>
        </authorList>
    </citation>
    <scope>NUCLEOTIDE SEQUENCE [LARGE SCALE GENOMIC DNA]</scope>
    <source>
        <strain evidence="1 2">18x22-1</strain>
    </source>
</reference>
<dbReference type="GO" id="GO:0006508">
    <property type="term" value="P:proteolysis"/>
    <property type="evidence" value="ECO:0007669"/>
    <property type="project" value="UniProtKB-KW"/>
</dbReference>
<protein>
    <submittedName>
        <fullName evidence="1">Serine protease</fullName>
    </submittedName>
</protein>
<dbReference type="InterPro" id="IPR009003">
    <property type="entry name" value="Peptidase_S1_PA"/>
</dbReference>
<comment type="caution">
    <text evidence="1">The sequence shown here is derived from an EMBL/GenBank/DDBJ whole genome shotgun (WGS) entry which is preliminary data.</text>
</comment>
<keyword evidence="1" id="KW-0645">Protease</keyword>
<dbReference type="RefSeq" id="WP_135247864.1">
    <property type="nucleotide sequence ID" value="NZ_SMLK01000001.1"/>
</dbReference>
<dbReference type="EMBL" id="SMLK01000001">
    <property type="protein sequence ID" value="TFZ07926.1"/>
    <property type="molecule type" value="Genomic_DNA"/>
</dbReference>
<dbReference type="SUPFAM" id="SSF50494">
    <property type="entry name" value="Trypsin-like serine proteases"/>
    <property type="match status" value="1"/>
</dbReference>
<accession>A0A4Z0C8B7</accession>
<dbReference type="GO" id="GO:0008233">
    <property type="term" value="F:peptidase activity"/>
    <property type="evidence" value="ECO:0007669"/>
    <property type="project" value="UniProtKB-KW"/>
</dbReference>
<keyword evidence="2" id="KW-1185">Reference proteome</keyword>
<dbReference type="OrthoDB" id="7191282at2"/>
<dbReference type="Pfam" id="PF13365">
    <property type="entry name" value="Trypsin_2"/>
    <property type="match status" value="1"/>
</dbReference>